<dbReference type="AlphaFoldDB" id="A0A7W7BSP2"/>
<keyword evidence="2" id="KW-1185">Reference proteome</keyword>
<evidence type="ECO:0000313" key="2">
    <source>
        <dbReference type="Proteomes" id="UP000573729"/>
    </source>
</evidence>
<comment type="caution">
    <text evidence="1">The sequence shown here is derived from an EMBL/GenBank/DDBJ whole genome shotgun (WGS) entry which is preliminary data.</text>
</comment>
<proteinExistence type="predicted"/>
<gene>
    <name evidence="1" type="ORF">BKA24_002838</name>
</gene>
<dbReference type="Pfam" id="PF20062">
    <property type="entry name" value="DUF6461"/>
    <property type="match status" value="1"/>
</dbReference>
<dbReference type="EMBL" id="JACHMD010000001">
    <property type="protein sequence ID" value="MBB4668129.1"/>
    <property type="molecule type" value="Genomic_DNA"/>
</dbReference>
<dbReference type="InterPro" id="IPR045592">
    <property type="entry name" value="DUF6461"/>
</dbReference>
<organism evidence="1 2">
    <name type="scientific">Microbacterium marinum</name>
    <dbReference type="NCBI Taxonomy" id="421115"/>
    <lineage>
        <taxon>Bacteria</taxon>
        <taxon>Bacillati</taxon>
        <taxon>Actinomycetota</taxon>
        <taxon>Actinomycetes</taxon>
        <taxon>Micrococcales</taxon>
        <taxon>Microbacteriaceae</taxon>
        <taxon>Microbacterium</taxon>
    </lineage>
</organism>
<dbReference type="Proteomes" id="UP000573729">
    <property type="component" value="Unassembled WGS sequence"/>
</dbReference>
<name>A0A7W7BSP2_9MICO</name>
<reference evidence="1 2" key="1">
    <citation type="submission" date="2020-08" db="EMBL/GenBank/DDBJ databases">
        <title>Sequencing the genomes of 1000 actinobacteria strains.</title>
        <authorList>
            <person name="Klenk H.-P."/>
        </authorList>
    </citation>
    <scope>NUCLEOTIDE SEQUENCE [LARGE SCALE GENOMIC DNA]</scope>
    <source>
        <strain evidence="1 2">DSM 24947</strain>
    </source>
</reference>
<sequence>MSDYPWADNGELVACISVAVAPSTEDAICALQPDPVEVMSYDEARDVAWNGSETDVVNAITIESGRHVIIWEENGYLGSTEEPFQRLAEPGPAGSLFVNVNAVSRLMLGRGGRIEREFGPLFRRDSDEGEGAPLAAEASLDWSMGHYLSSSLRLIASYTGLDEPFDPEWLDSSRARHWLLRY</sequence>
<dbReference type="RefSeq" id="WP_184219664.1">
    <property type="nucleotide sequence ID" value="NZ_JACHMD010000001.1"/>
</dbReference>
<accession>A0A7W7BSP2</accession>
<protein>
    <submittedName>
        <fullName evidence="1">Uncharacterized protein</fullName>
    </submittedName>
</protein>
<evidence type="ECO:0000313" key="1">
    <source>
        <dbReference type="EMBL" id="MBB4668129.1"/>
    </source>
</evidence>